<comment type="similarity">
    <text evidence="1">Belongs to the bacterial sugar transferase family.</text>
</comment>
<keyword evidence="2" id="KW-1133">Transmembrane helix</keyword>
<proteinExistence type="inferred from homology"/>
<dbReference type="Pfam" id="PF02397">
    <property type="entry name" value="Bac_transf"/>
    <property type="match status" value="1"/>
</dbReference>
<dbReference type="PANTHER" id="PTHR30576">
    <property type="entry name" value="COLANIC BIOSYNTHESIS UDP-GLUCOSE LIPID CARRIER TRANSFERASE"/>
    <property type="match status" value="1"/>
</dbReference>
<dbReference type="InterPro" id="IPR003362">
    <property type="entry name" value="Bact_transf"/>
</dbReference>
<feature type="transmembrane region" description="Helical" evidence="2">
    <location>
        <begin position="12"/>
        <end position="33"/>
    </location>
</feature>
<name>A0A837JAY4_9BACT</name>
<keyword evidence="2" id="KW-0812">Transmembrane</keyword>
<protein>
    <recommendedName>
        <fullName evidence="3">Bacterial sugar transferase domain-containing protein</fullName>
    </recommendedName>
</protein>
<gene>
    <name evidence="4" type="ORF">AF77_09420</name>
</gene>
<dbReference type="RefSeq" id="WP_046995233.1">
    <property type="nucleotide sequence ID" value="NZ_JAIT01000059.1"/>
</dbReference>
<dbReference type="PANTHER" id="PTHR30576:SF0">
    <property type="entry name" value="UNDECAPRENYL-PHOSPHATE N-ACETYLGALACTOSAMINYL 1-PHOSPHATE TRANSFERASE-RELATED"/>
    <property type="match status" value="1"/>
</dbReference>
<accession>A0A837JAY4</accession>
<evidence type="ECO:0000256" key="1">
    <source>
        <dbReference type="ARBA" id="ARBA00006464"/>
    </source>
</evidence>
<evidence type="ECO:0000259" key="3">
    <source>
        <dbReference type="Pfam" id="PF02397"/>
    </source>
</evidence>
<organism evidence="4 5">
    <name type="scientific">Aliarcobacter butzleri L352</name>
    <dbReference type="NCBI Taxonomy" id="1447260"/>
    <lineage>
        <taxon>Bacteria</taxon>
        <taxon>Pseudomonadati</taxon>
        <taxon>Campylobacterota</taxon>
        <taxon>Epsilonproteobacteria</taxon>
        <taxon>Campylobacterales</taxon>
        <taxon>Arcobacteraceae</taxon>
        <taxon>Aliarcobacter</taxon>
    </lineage>
</organism>
<dbReference type="GO" id="GO:0016780">
    <property type="term" value="F:phosphotransferase activity, for other substituted phosphate groups"/>
    <property type="evidence" value="ECO:0007669"/>
    <property type="project" value="TreeGrafter"/>
</dbReference>
<evidence type="ECO:0000313" key="5">
    <source>
        <dbReference type="Proteomes" id="UP000035462"/>
    </source>
</evidence>
<feature type="domain" description="Bacterial sugar transferase" evidence="3">
    <location>
        <begin position="7"/>
        <end position="183"/>
    </location>
</feature>
<reference evidence="4 5" key="1">
    <citation type="submission" date="2014-01" db="EMBL/GenBank/DDBJ databases">
        <title>Development of a Comparative Genomic Fingerprinting Assay for High Resolution Genotyping of Arcobacter butzleri.</title>
        <authorList>
            <person name="Webb A.L."/>
            <person name="Inglis G.D."/>
            <person name="Kruczkiewicz P."/>
            <person name="Selinger L.B."/>
            <person name="Taboada E.N."/>
        </authorList>
    </citation>
    <scope>NUCLEOTIDE SEQUENCE [LARGE SCALE GENOMIC DNA]</scope>
    <source>
        <strain evidence="4 5">L352</strain>
    </source>
</reference>
<evidence type="ECO:0000256" key="2">
    <source>
        <dbReference type="SAM" id="Phobius"/>
    </source>
</evidence>
<sequence>MYKLFFKRIIDLIVSLILLIILIIPFILIAILIKIDSKGNVFYRQVRVGQNCKEFKIFKFRTMVSNADKIGGYSTSKDDVRITKIGQFLRKTSLDELPQVINVILGDMSLIGPRPDVPAQKINYTEDEWLKRHKVKPGISGLAQCRNRHYVTNSGRKKYDLFYNRKINFMLDLEIIFWTLKVLKKGSY</sequence>
<keyword evidence="2" id="KW-0472">Membrane</keyword>
<dbReference type="Proteomes" id="UP000035462">
    <property type="component" value="Unassembled WGS sequence"/>
</dbReference>
<evidence type="ECO:0000313" key="4">
    <source>
        <dbReference type="EMBL" id="KLE03668.1"/>
    </source>
</evidence>
<dbReference type="AlphaFoldDB" id="A0A837JAY4"/>
<comment type="caution">
    <text evidence="4">The sequence shown here is derived from an EMBL/GenBank/DDBJ whole genome shotgun (WGS) entry which is preliminary data.</text>
</comment>
<dbReference type="EMBL" id="JAIT01000059">
    <property type="protein sequence ID" value="KLE03668.1"/>
    <property type="molecule type" value="Genomic_DNA"/>
</dbReference>